<feature type="transmembrane region" description="Helical" evidence="6">
    <location>
        <begin position="12"/>
        <end position="31"/>
    </location>
</feature>
<evidence type="ECO:0000256" key="1">
    <source>
        <dbReference type="ARBA" id="ARBA00004141"/>
    </source>
</evidence>
<feature type="transmembrane region" description="Helical" evidence="6">
    <location>
        <begin position="101"/>
        <end position="121"/>
    </location>
</feature>
<dbReference type="Proteomes" id="UP000054359">
    <property type="component" value="Unassembled WGS sequence"/>
</dbReference>
<dbReference type="Gene3D" id="1.20.1250.20">
    <property type="entry name" value="MFS general substrate transporter like domains"/>
    <property type="match status" value="1"/>
</dbReference>
<evidence type="ECO:0000256" key="3">
    <source>
        <dbReference type="ARBA" id="ARBA00022692"/>
    </source>
</evidence>
<comment type="similarity">
    <text evidence="2">Belongs to the major facilitator superfamily. MFSD6 family.</text>
</comment>
<dbReference type="PANTHER" id="PTHR16172:SF41">
    <property type="entry name" value="MAJOR FACILITATOR SUPERFAMILY DOMAIN-CONTAINING PROTEIN 6-LIKE"/>
    <property type="match status" value="1"/>
</dbReference>
<evidence type="ECO:0000313" key="8">
    <source>
        <dbReference type="EMBL" id="KFM63076.1"/>
    </source>
</evidence>
<dbReference type="AlphaFoldDB" id="A0A087TD87"/>
<feature type="transmembrane region" description="Helical" evidence="6">
    <location>
        <begin position="46"/>
        <end position="65"/>
    </location>
</feature>
<dbReference type="OrthoDB" id="515887at2759"/>
<evidence type="ECO:0000256" key="4">
    <source>
        <dbReference type="ARBA" id="ARBA00022989"/>
    </source>
</evidence>
<evidence type="ECO:0000256" key="2">
    <source>
        <dbReference type="ARBA" id="ARBA00005241"/>
    </source>
</evidence>
<evidence type="ECO:0000256" key="6">
    <source>
        <dbReference type="SAM" id="Phobius"/>
    </source>
</evidence>
<evidence type="ECO:0000256" key="5">
    <source>
        <dbReference type="ARBA" id="ARBA00023136"/>
    </source>
</evidence>
<keyword evidence="5 6" id="KW-0472">Membrane</keyword>
<keyword evidence="9" id="KW-1185">Reference proteome</keyword>
<dbReference type="PANTHER" id="PTHR16172">
    <property type="entry name" value="MAJOR FACILITATOR SUPERFAMILY DOMAIN-CONTAINING PROTEIN 6-LIKE"/>
    <property type="match status" value="1"/>
</dbReference>
<accession>A0A087TD87</accession>
<name>A0A087TD87_STEMI</name>
<dbReference type="STRING" id="407821.A0A087TD87"/>
<feature type="transmembrane region" description="Helical" evidence="6">
    <location>
        <begin position="77"/>
        <end position="95"/>
    </location>
</feature>
<feature type="transmembrane region" description="Helical" evidence="6">
    <location>
        <begin position="168"/>
        <end position="190"/>
    </location>
</feature>
<protein>
    <submittedName>
        <fullName evidence="8">Major facilitator superfamily domain-containing protein 6-A</fullName>
    </submittedName>
</protein>
<sequence length="199" mass="22256">MRRKTVYMIQNIDVISFILVIFVLGTSWNFTKNFTNWFLVELDTPGVLLGLIPAASSFYGLPFLLTTNWWVKKVGSYNLFILALLAYTVSAFGYSFLYDPWLALLLEFTSVFTYHMLWVAVVIHSHDIAPEGLTATVISTAGAIHYSIGKGIGSLTGGLIMDAYGGRTAFRVIAIICLVSAVIYGLYVYIRLSYLRTKH</sequence>
<feature type="domain" description="Major facilitator superfamily associated" evidence="7">
    <location>
        <begin position="4"/>
        <end position="172"/>
    </location>
</feature>
<keyword evidence="3 6" id="KW-0812">Transmembrane</keyword>
<evidence type="ECO:0000259" key="7">
    <source>
        <dbReference type="Pfam" id="PF12832"/>
    </source>
</evidence>
<dbReference type="Pfam" id="PF12832">
    <property type="entry name" value="MFS_1_like"/>
    <property type="match status" value="1"/>
</dbReference>
<organism evidence="8 9">
    <name type="scientific">Stegodyphus mimosarum</name>
    <name type="common">African social velvet spider</name>
    <dbReference type="NCBI Taxonomy" id="407821"/>
    <lineage>
        <taxon>Eukaryota</taxon>
        <taxon>Metazoa</taxon>
        <taxon>Ecdysozoa</taxon>
        <taxon>Arthropoda</taxon>
        <taxon>Chelicerata</taxon>
        <taxon>Arachnida</taxon>
        <taxon>Araneae</taxon>
        <taxon>Araneomorphae</taxon>
        <taxon>Entelegynae</taxon>
        <taxon>Eresoidea</taxon>
        <taxon>Eresidae</taxon>
        <taxon>Stegodyphus</taxon>
    </lineage>
</organism>
<dbReference type="OMA" id="CTADDEY"/>
<comment type="subcellular location">
    <subcellularLocation>
        <location evidence="1">Membrane</location>
        <topology evidence="1">Multi-pass membrane protein</topology>
    </subcellularLocation>
</comment>
<dbReference type="InterPro" id="IPR024989">
    <property type="entry name" value="MFS_assoc_dom"/>
</dbReference>
<keyword evidence="4 6" id="KW-1133">Transmembrane helix</keyword>
<dbReference type="SUPFAM" id="SSF103473">
    <property type="entry name" value="MFS general substrate transporter"/>
    <property type="match status" value="1"/>
</dbReference>
<feature type="non-terminal residue" evidence="8">
    <location>
        <position position="199"/>
    </location>
</feature>
<evidence type="ECO:0000313" key="9">
    <source>
        <dbReference type="Proteomes" id="UP000054359"/>
    </source>
</evidence>
<gene>
    <name evidence="8" type="ORF">X975_18545</name>
</gene>
<feature type="transmembrane region" description="Helical" evidence="6">
    <location>
        <begin position="128"/>
        <end position="148"/>
    </location>
</feature>
<reference evidence="8 9" key="1">
    <citation type="submission" date="2013-11" db="EMBL/GenBank/DDBJ databases">
        <title>Genome sequencing of Stegodyphus mimosarum.</title>
        <authorList>
            <person name="Bechsgaard J."/>
        </authorList>
    </citation>
    <scope>NUCLEOTIDE SEQUENCE [LARGE SCALE GENOMIC DNA]</scope>
</reference>
<proteinExistence type="inferred from homology"/>
<dbReference type="InterPro" id="IPR051717">
    <property type="entry name" value="MFS_MFSD6"/>
</dbReference>
<dbReference type="EMBL" id="KK114678">
    <property type="protein sequence ID" value="KFM63076.1"/>
    <property type="molecule type" value="Genomic_DNA"/>
</dbReference>
<dbReference type="GO" id="GO:0016020">
    <property type="term" value="C:membrane"/>
    <property type="evidence" value="ECO:0007669"/>
    <property type="project" value="UniProtKB-SubCell"/>
</dbReference>
<dbReference type="InterPro" id="IPR036259">
    <property type="entry name" value="MFS_trans_sf"/>
</dbReference>